<feature type="binding site" evidence="8">
    <location>
        <position position="298"/>
    </location>
    <ligand>
        <name>Fe cation</name>
        <dbReference type="ChEBI" id="CHEBI:24875"/>
    </ligand>
</feature>
<evidence type="ECO:0000256" key="6">
    <source>
        <dbReference type="ARBA" id="ARBA00023315"/>
    </source>
</evidence>
<dbReference type="Gene3D" id="3.30.420.40">
    <property type="match status" value="2"/>
</dbReference>
<accession>A0A660SM04</accession>
<keyword evidence="3 8" id="KW-0819">tRNA processing</keyword>
<dbReference type="SUPFAM" id="SSF53067">
    <property type="entry name" value="Actin-like ATPase domain"/>
    <property type="match status" value="1"/>
</dbReference>
<keyword evidence="5 8" id="KW-0408">Iron</keyword>
<dbReference type="NCBIfam" id="TIGR03723">
    <property type="entry name" value="T6A_TsaD_YgjD"/>
    <property type="match status" value="1"/>
</dbReference>
<keyword evidence="2 8" id="KW-0808">Transferase</keyword>
<dbReference type="FunFam" id="3.30.420.40:FF:000012">
    <property type="entry name" value="tRNA N6-adenosine threonylcarbamoyltransferase"/>
    <property type="match status" value="1"/>
</dbReference>
<feature type="binding site" evidence="8">
    <location>
        <position position="178"/>
    </location>
    <ligand>
        <name>substrate</name>
    </ligand>
</feature>
<comment type="function">
    <text evidence="8">Required for the formation of a threonylcarbamoyl group on adenosine at position 37 (t(6)A37) in tRNAs that read codons beginning with adenine. Is involved in the transfer of the threonylcarbamoyl moiety of threonylcarbamoyl-AMP (TC-AMP) to the N6 group of A37, together with TsaE and TsaB. TsaD likely plays a direct catalytic role in this reaction.</text>
</comment>
<protein>
    <recommendedName>
        <fullName evidence="8">tRNA N6-adenosine threonylcarbamoyltransferase</fullName>
        <ecNumber evidence="8">2.3.1.234</ecNumber>
    </recommendedName>
    <alternativeName>
        <fullName evidence="8">N6-L-threonylcarbamoyladenine synthase</fullName>
        <shortName evidence="8">t(6)A synthase</shortName>
    </alternativeName>
    <alternativeName>
        <fullName evidence="8">t(6)A37 threonylcarbamoyladenosine biosynthesis protein TsaD</fullName>
    </alternativeName>
    <alternativeName>
        <fullName evidence="8">tRNA threonylcarbamoyladenosine biosynthesis protein TsaD</fullName>
    </alternativeName>
</protein>
<comment type="caution">
    <text evidence="10">The sequence shown here is derived from an EMBL/GenBank/DDBJ whole genome shotgun (WGS) entry which is preliminary data.</text>
</comment>
<dbReference type="InterPro" id="IPR000905">
    <property type="entry name" value="Gcp-like_dom"/>
</dbReference>
<dbReference type="HAMAP" id="MF_01445">
    <property type="entry name" value="TsaD"/>
    <property type="match status" value="1"/>
</dbReference>
<keyword evidence="6 8" id="KW-0012">Acyltransferase</keyword>
<organism evidence="10 11">
    <name type="scientific">candidate division TA06 bacterium</name>
    <dbReference type="NCBI Taxonomy" id="2250710"/>
    <lineage>
        <taxon>Bacteria</taxon>
        <taxon>Bacteria division TA06</taxon>
    </lineage>
</organism>
<dbReference type="CDD" id="cd24133">
    <property type="entry name" value="ASKHA_NBD_TsaD_bac"/>
    <property type="match status" value="1"/>
</dbReference>
<dbReference type="NCBIfam" id="TIGR00329">
    <property type="entry name" value="gcp_kae1"/>
    <property type="match status" value="1"/>
</dbReference>
<evidence type="ECO:0000256" key="8">
    <source>
        <dbReference type="HAMAP-Rule" id="MF_01445"/>
    </source>
</evidence>
<dbReference type="AlphaFoldDB" id="A0A660SM04"/>
<evidence type="ECO:0000313" key="10">
    <source>
        <dbReference type="EMBL" id="RKX71542.1"/>
    </source>
</evidence>
<evidence type="ECO:0000256" key="1">
    <source>
        <dbReference type="ARBA" id="ARBA00022490"/>
    </source>
</evidence>
<comment type="subcellular location">
    <subcellularLocation>
        <location evidence="8">Cytoplasm</location>
    </subcellularLocation>
</comment>
<feature type="binding site" evidence="8">
    <location>
        <position position="114"/>
    </location>
    <ligand>
        <name>Fe cation</name>
        <dbReference type="ChEBI" id="CHEBI:24875"/>
    </ligand>
</feature>
<feature type="binding site" evidence="8">
    <location>
        <begin position="132"/>
        <end position="136"/>
    </location>
    <ligand>
        <name>substrate</name>
    </ligand>
</feature>
<evidence type="ECO:0000256" key="2">
    <source>
        <dbReference type="ARBA" id="ARBA00022679"/>
    </source>
</evidence>
<dbReference type="GO" id="GO:0061711">
    <property type="term" value="F:tRNA N(6)-L-threonylcarbamoyladenine synthase activity"/>
    <property type="evidence" value="ECO:0007669"/>
    <property type="project" value="UniProtKB-EC"/>
</dbReference>
<feature type="domain" description="Gcp-like" evidence="9">
    <location>
        <begin position="24"/>
        <end position="305"/>
    </location>
</feature>
<dbReference type="GO" id="GO:0002949">
    <property type="term" value="P:tRNA threonylcarbamoyladenosine modification"/>
    <property type="evidence" value="ECO:0007669"/>
    <property type="project" value="UniProtKB-UniRule"/>
</dbReference>
<evidence type="ECO:0000256" key="4">
    <source>
        <dbReference type="ARBA" id="ARBA00022723"/>
    </source>
</evidence>
<keyword evidence="1 8" id="KW-0963">Cytoplasm</keyword>
<evidence type="ECO:0000256" key="7">
    <source>
        <dbReference type="ARBA" id="ARBA00048117"/>
    </source>
</evidence>
<dbReference type="PANTHER" id="PTHR11735">
    <property type="entry name" value="TRNA N6-ADENOSINE THREONYLCARBAMOYLTRANSFERASE"/>
    <property type="match status" value="1"/>
</dbReference>
<dbReference type="InterPro" id="IPR043129">
    <property type="entry name" value="ATPase_NBD"/>
</dbReference>
<comment type="catalytic activity">
    <reaction evidence="7 8">
        <text>L-threonylcarbamoyladenylate + adenosine(37) in tRNA = N(6)-L-threonylcarbamoyladenosine(37) in tRNA + AMP + H(+)</text>
        <dbReference type="Rhea" id="RHEA:37059"/>
        <dbReference type="Rhea" id="RHEA-COMP:10162"/>
        <dbReference type="Rhea" id="RHEA-COMP:10163"/>
        <dbReference type="ChEBI" id="CHEBI:15378"/>
        <dbReference type="ChEBI" id="CHEBI:73682"/>
        <dbReference type="ChEBI" id="CHEBI:74411"/>
        <dbReference type="ChEBI" id="CHEBI:74418"/>
        <dbReference type="ChEBI" id="CHEBI:456215"/>
        <dbReference type="EC" id="2.3.1.234"/>
    </reaction>
</comment>
<comment type="cofactor">
    <cofactor evidence="8">
        <name>Fe(2+)</name>
        <dbReference type="ChEBI" id="CHEBI:29033"/>
    </cofactor>
    <text evidence="8">Binds 1 Fe(2+) ion per subunit.</text>
</comment>
<dbReference type="GO" id="GO:0005506">
    <property type="term" value="F:iron ion binding"/>
    <property type="evidence" value="ECO:0007669"/>
    <property type="project" value="UniProtKB-UniRule"/>
</dbReference>
<proteinExistence type="inferred from homology"/>
<dbReference type="Proteomes" id="UP000271125">
    <property type="component" value="Unassembled WGS sequence"/>
</dbReference>
<dbReference type="FunFam" id="3.30.420.40:FF:000040">
    <property type="entry name" value="tRNA N6-adenosine threonylcarbamoyltransferase"/>
    <property type="match status" value="1"/>
</dbReference>
<dbReference type="GO" id="GO:0005737">
    <property type="term" value="C:cytoplasm"/>
    <property type="evidence" value="ECO:0007669"/>
    <property type="project" value="UniProtKB-SubCell"/>
</dbReference>
<evidence type="ECO:0000313" key="11">
    <source>
        <dbReference type="Proteomes" id="UP000271125"/>
    </source>
</evidence>
<name>A0A660SM04_UNCT6</name>
<dbReference type="PRINTS" id="PR00789">
    <property type="entry name" value="OSIALOPTASE"/>
</dbReference>
<dbReference type="InterPro" id="IPR022450">
    <property type="entry name" value="TsaD"/>
</dbReference>
<reference evidence="10 11" key="1">
    <citation type="submission" date="2018-06" db="EMBL/GenBank/DDBJ databases">
        <title>Extensive metabolic versatility and redundancy in microbially diverse, dynamic hydrothermal sediments.</title>
        <authorList>
            <person name="Dombrowski N."/>
            <person name="Teske A."/>
            <person name="Baker B.J."/>
        </authorList>
    </citation>
    <scope>NUCLEOTIDE SEQUENCE [LARGE SCALE GENOMIC DNA]</scope>
    <source>
        <strain evidence="10">B10_G13</strain>
    </source>
</reference>
<comment type="similarity">
    <text evidence="8">Belongs to the KAE1 / TsaD family.</text>
</comment>
<feature type="binding site" evidence="8">
    <location>
        <position position="270"/>
    </location>
    <ligand>
        <name>substrate</name>
    </ligand>
</feature>
<dbReference type="Pfam" id="PF00814">
    <property type="entry name" value="TsaD"/>
    <property type="match status" value="1"/>
</dbReference>
<keyword evidence="4 8" id="KW-0479">Metal-binding</keyword>
<feature type="binding site" evidence="8">
    <location>
        <position position="110"/>
    </location>
    <ligand>
        <name>Fe cation</name>
        <dbReference type="ChEBI" id="CHEBI:24875"/>
    </ligand>
</feature>
<evidence type="ECO:0000256" key="5">
    <source>
        <dbReference type="ARBA" id="ARBA00023004"/>
    </source>
</evidence>
<feature type="binding site" evidence="8">
    <location>
        <position position="165"/>
    </location>
    <ligand>
        <name>substrate</name>
    </ligand>
</feature>
<sequence>MITLGIESSCDETSCGILEDSGRVLSNIILSQKVHSDFGGVVPEIASREHNKYIYNILNESLLKANIDLSDVDLIGVTNGPGLIGALMVGIAFAKGLSYSNNIPICAVNHLEGHILVNFISENVKLPALVMLVSGGHTELVYMKKIGHYKVLAKTIDDAAGELFDKVARILGLGYPGGPEIEKISLSGDEYYLKLPIAVKGRMDFSFSGLKTSILYYYRNLSKEEKERRKADIAASLQKSVADNLIDKIDITVQKYNPLSLVLSGGVAANRYLRERLNTFSLENKIGFYVPPVELCTDNGIMIAKTAYENYILNNKHHSIIPIPNLKLLEV</sequence>
<evidence type="ECO:0000259" key="9">
    <source>
        <dbReference type="Pfam" id="PF00814"/>
    </source>
</evidence>
<dbReference type="PANTHER" id="PTHR11735:SF6">
    <property type="entry name" value="TRNA N6-ADENOSINE THREONYLCARBAMOYLTRANSFERASE, MITOCHONDRIAL"/>
    <property type="match status" value="1"/>
</dbReference>
<dbReference type="InterPro" id="IPR017861">
    <property type="entry name" value="KAE1/TsaD"/>
</dbReference>
<feature type="binding site" evidence="8">
    <location>
        <position position="182"/>
    </location>
    <ligand>
        <name>substrate</name>
    </ligand>
</feature>
<dbReference type="EMBL" id="QNBD01000086">
    <property type="protein sequence ID" value="RKX71542.1"/>
    <property type="molecule type" value="Genomic_DNA"/>
</dbReference>
<gene>
    <name evidence="8 10" type="primary">tsaD</name>
    <name evidence="10" type="ORF">DRP43_02390</name>
</gene>
<evidence type="ECO:0000256" key="3">
    <source>
        <dbReference type="ARBA" id="ARBA00022694"/>
    </source>
</evidence>
<dbReference type="EC" id="2.3.1.234" evidence="8"/>